<dbReference type="CDD" id="cd00093">
    <property type="entry name" value="HTH_XRE"/>
    <property type="match status" value="1"/>
</dbReference>
<dbReference type="GO" id="GO:0005829">
    <property type="term" value="C:cytosol"/>
    <property type="evidence" value="ECO:0007669"/>
    <property type="project" value="TreeGrafter"/>
</dbReference>
<reference evidence="3 4" key="1">
    <citation type="submission" date="2018-11" db="EMBL/GenBank/DDBJ databases">
        <title>Chryseotalea sanarue gen. nov., sp., nov., a member of the family Cytophagaceae, isolated from a brackish lake in Hamamatsu Japan.</title>
        <authorList>
            <person name="Maejima Y."/>
            <person name="Iino T."/>
            <person name="Muraguchi Y."/>
            <person name="Fukuda K."/>
            <person name="Ohkuma M."/>
            <person name="Moriuchi R."/>
            <person name="Dohra H."/>
            <person name="Kimbara K."/>
            <person name="Shintani M."/>
        </authorList>
    </citation>
    <scope>NUCLEOTIDE SEQUENCE [LARGE SCALE GENOMIC DNA]</scope>
    <source>
        <strain evidence="3 4">Ys</strain>
    </source>
</reference>
<dbReference type="GO" id="GO:0003677">
    <property type="term" value="F:DNA binding"/>
    <property type="evidence" value="ECO:0007669"/>
    <property type="project" value="UniProtKB-KW"/>
</dbReference>
<gene>
    <name evidence="3" type="ORF">SanaruYs_14900</name>
</gene>
<dbReference type="Pfam" id="PF01381">
    <property type="entry name" value="HTH_3"/>
    <property type="match status" value="1"/>
</dbReference>
<sequence>MTLKNLRINSGLSQQALADYCDLERVYISKLERGLSMPSIETIFKIAEVLDMKPSELVEYVERTLNK</sequence>
<dbReference type="PANTHER" id="PTHR46797">
    <property type="entry name" value="HTH-TYPE TRANSCRIPTIONAL REGULATOR"/>
    <property type="match status" value="1"/>
</dbReference>
<dbReference type="InterPro" id="IPR050807">
    <property type="entry name" value="TransReg_Diox_bact_type"/>
</dbReference>
<dbReference type="Gene3D" id="1.10.260.40">
    <property type="entry name" value="lambda repressor-like DNA-binding domains"/>
    <property type="match status" value="1"/>
</dbReference>
<keyword evidence="4" id="KW-1185">Reference proteome</keyword>
<evidence type="ECO:0000259" key="2">
    <source>
        <dbReference type="PROSITE" id="PS50943"/>
    </source>
</evidence>
<evidence type="ECO:0000256" key="1">
    <source>
        <dbReference type="ARBA" id="ARBA00023125"/>
    </source>
</evidence>
<dbReference type="GO" id="GO:0003700">
    <property type="term" value="F:DNA-binding transcription factor activity"/>
    <property type="evidence" value="ECO:0007669"/>
    <property type="project" value="TreeGrafter"/>
</dbReference>
<organism evidence="3 4">
    <name type="scientific">Chryseotalea sanaruensis</name>
    <dbReference type="NCBI Taxonomy" id="2482724"/>
    <lineage>
        <taxon>Bacteria</taxon>
        <taxon>Pseudomonadati</taxon>
        <taxon>Bacteroidota</taxon>
        <taxon>Cytophagia</taxon>
        <taxon>Cytophagales</taxon>
        <taxon>Chryseotaleaceae</taxon>
        <taxon>Chryseotalea</taxon>
    </lineage>
</organism>
<protein>
    <submittedName>
        <fullName evidence="3">XRE family transcriptional regulator</fullName>
    </submittedName>
</protein>
<proteinExistence type="predicted"/>
<dbReference type="SMART" id="SM00530">
    <property type="entry name" value="HTH_XRE"/>
    <property type="match status" value="1"/>
</dbReference>
<dbReference type="EMBL" id="BHXQ01000002">
    <property type="protein sequence ID" value="GCC51269.1"/>
    <property type="molecule type" value="Genomic_DNA"/>
</dbReference>
<feature type="domain" description="HTH cro/C1-type" evidence="2">
    <location>
        <begin position="3"/>
        <end position="57"/>
    </location>
</feature>
<dbReference type="InterPro" id="IPR010982">
    <property type="entry name" value="Lambda_DNA-bd_dom_sf"/>
</dbReference>
<dbReference type="Proteomes" id="UP000288227">
    <property type="component" value="Unassembled WGS sequence"/>
</dbReference>
<evidence type="ECO:0000313" key="4">
    <source>
        <dbReference type="Proteomes" id="UP000288227"/>
    </source>
</evidence>
<name>A0A401U8R5_9BACT</name>
<dbReference type="AlphaFoldDB" id="A0A401U8R5"/>
<dbReference type="PANTHER" id="PTHR46797:SF1">
    <property type="entry name" value="METHYLPHOSPHONATE SYNTHASE"/>
    <property type="match status" value="1"/>
</dbReference>
<accession>A0A401U8R5</accession>
<dbReference type="OrthoDB" id="680346at2"/>
<dbReference type="SUPFAM" id="SSF47413">
    <property type="entry name" value="lambda repressor-like DNA-binding domains"/>
    <property type="match status" value="1"/>
</dbReference>
<comment type="caution">
    <text evidence="3">The sequence shown here is derived from an EMBL/GenBank/DDBJ whole genome shotgun (WGS) entry which is preliminary data.</text>
</comment>
<evidence type="ECO:0000313" key="3">
    <source>
        <dbReference type="EMBL" id="GCC51269.1"/>
    </source>
</evidence>
<dbReference type="InterPro" id="IPR001387">
    <property type="entry name" value="Cro/C1-type_HTH"/>
</dbReference>
<dbReference type="PROSITE" id="PS50943">
    <property type="entry name" value="HTH_CROC1"/>
    <property type="match status" value="1"/>
</dbReference>
<keyword evidence="1" id="KW-0238">DNA-binding</keyword>